<dbReference type="EMBL" id="BAAAZN010000006">
    <property type="protein sequence ID" value="GAA3546232.1"/>
    <property type="molecule type" value="Genomic_DNA"/>
</dbReference>
<proteinExistence type="predicted"/>
<feature type="transmembrane region" description="Helical" evidence="1">
    <location>
        <begin position="40"/>
        <end position="59"/>
    </location>
</feature>
<organism evidence="2 3">
    <name type="scientific">Amycolatopsis ultiminotia</name>
    <dbReference type="NCBI Taxonomy" id="543629"/>
    <lineage>
        <taxon>Bacteria</taxon>
        <taxon>Bacillati</taxon>
        <taxon>Actinomycetota</taxon>
        <taxon>Actinomycetes</taxon>
        <taxon>Pseudonocardiales</taxon>
        <taxon>Pseudonocardiaceae</taxon>
        <taxon>Amycolatopsis</taxon>
    </lineage>
</organism>
<reference evidence="3" key="1">
    <citation type="journal article" date="2019" name="Int. J. Syst. Evol. Microbiol.">
        <title>The Global Catalogue of Microorganisms (GCM) 10K type strain sequencing project: providing services to taxonomists for standard genome sequencing and annotation.</title>
        <authorList>
            <consortium name="The Broad Institute Genomics Platform"/>
            <consortium name="The Broad Institute Genome Sequencing Center for Infectious Disease"/>
            <person name="Wu L."/>
            <person name="Ma J."/>
        </authorList>
    </citation>
    <scope>NUCLEOTIDE SEQUENCE [LARGE SCALE GENOMIC DNA]</scope>
    <source>
        <strain evidence="3">JCM 16898</strain>
    </source>
</reference>
<keyword evidence="1" id="KW-0472">Membrane</keyword>
<evidence type="ECO:0000313" key="2">
    <source>
        <dbReference type="EMBL" id="GAA3546232.1"/>
    </source>
</evidence>
<sequence length="397" mass="43048">MGRCGRAVNWITGFDVAVEPTFDHYLPGGRRPPLGRCRTAVRRGLVAGIAIVFIALGIAGTVAGMGLAGGIVGAGGLYILAALWFLPGLRWGRHTAWFLQPGMWVPSPATLKNAEKSGEIRFTGSIQVTQITAVFRFRGEERFVWVGCASGECREFRPGKRLAVFALTDPLARFRAPKPAPPLFQELEPVVRALLHMLRNDLAGLSEDECAAGLGGSAGWPDELVQRAMDAAQRLGMTGRRGRQRILTDAGAVWLLQRERERGIELIPEAQERQSVNSFTNYGGNMQFGNNPQISCTGYGGTASNIHNSNAGTSEQELDALRQLLEVLRKPEVRRELNDDQRSAVDGEVEVIAKVVEQNAPMTDKVCTSVKLLLGLAGELIIGAAGNGLYDALKQMF</sequence>
<keyword evidence="3" id="KW-1185">Reference proteome</keyword>
<feature type="transmembrane region" description="Helical" evidence="1">
    <location>
        <begin position="65"/>
        <end position="86"/>
    </location>
</feature>
<keyword evidence="1" id="KW-0812">Transmembrane</keyword>
<comment type="caution">
    <text evidence="2">The sequence shown here is derived from an EMBL/GenBank/DDBJ whole genome shotgun (WGS) entry which is preliminary data.</text>
</comment>
<name>A0ABP6W8V3_9PSEU</name>
<evidence type="ECO:0000256" key="1">
    <source>
        <dbReference type="SAM" id="Phobius"/>
    </source>
</evidence>
<keyword evidence="1" id="KW-1133">Transmembrane helix</keyword>
<dbReference type="Proteomes" id="UP001500689">
    <property type="component" value="Unassembled WGS sequence"/>
</dbReference>
<protein>
    <submittedName>
        <fullName evidence="2">Uncharacterized protein</fullName>
    </submittedName>
</protein>
<evidence type="ECO:0000313" key="3">
    <source>
        <dbReference type="Proteomes" id="UP001500689"/>
    </source>
</evidence>
<accession>A0ABP6W8V3</accession>
<gene>
    <name evidence="2" type="ORF">GCM10022222_32360</name>
</gene>